<evidence type="ECO:0000256" key="2">
    <source>
        <dbReference type="ARBA" id="ARBA00022801"/>
    </source>
</evidence>
<reference evidence="4 5" key="1">
    <citation type="journal article" date="2019" name="Nat. Ecol. Evol.">
        <title>Megaphylogeny resolves global patterns of mushroom evolution.</title>
        <authorList>
            <person name="Varga T."/>
            <person name="Krizsan K."/>
            <person name="Foldi C."/>
            <person name="Dima B."/>
            <person name="Sanchez-Garcia M."/>
            <person name="Sanchez-Ramirez S."/>
            <person name="Szollosi G.J."/>
            <person name="Szarkandi J.G."/>
            <person name="Papp V."/>
            <person name="Albert L."/>
            <person name="Andreopoulos W."/>
            <person name="Angelini C."/>
            <person name="Antonin V."/>
            <person name="Barry K.W."/>
            <person name="Bougher N.L."/>
            <person name="Buchanan P."/>
            <person name="Buyck B."/>
            <person name="Bense V."/>
            <person name="Catcheside P."/>
            <person name="Chovatia M."/>
            <person name="Cooper J."/>
            <person name="Damon W."/>
            <person name="Desjardin D."/>
            <person name="Finy P."/>
            <person name="Geml J."/>
            <person name="Haridas S."/>
            <person name="Hughes K."/>
            <person name="Justo A."/>
            <person name="Karasinski D."/>
            <person name="Kautmanova I."/>
            <person name="Kiss B."/>
            <person name="Kocsube S."/>
            <person name="Kotiranta H."/>
            <person name="LaButti K.M."/>
            <person name="Lechner B.E."/>
            <person name="Liimatainen K."/>
            <person name="Lipzen A."/>
            <person name="Lukacs Z."/>
            <person name="Mihaltcheva S."/>
            <person name="Morgado L.N."/>
            <person name="Niskanen T."/>
            <person name="Noordeloos M.E."/>
            <person name="Ohm R.A."/>
            <person name="Ortiz-Santana B."/>
            <person name="Ovrebo C."/>
            <person name="Racz N."/>
            <person name="Riley R."/>
            <person name="Savchenko A."/>
            <person name="Shiryaev A."/>
            <person name="Soop K."/>
            <person name="Spirin V."/>
            <person name="Szebenyi C."/>
            <person name="Tomsovsky M."/>
            <person name="Tulloss R.E."/>
            <person name="Uehling J."/>
            <person name="Grigoriev I.V."/>
            <person name="Vagvolgyi C."/>
            <person name="Papp T."/>
            <person name="Martin F.M."/>
            <person name="Miettinen O."/>
            <person name="Hibbett D.S."/>
            <person name="Nagy L.G."/>
        </authorList>
    </citation>
    <scope>NUCLEOTIDE SEQUENCE [LARGE SCALE GENOMIC DNA]</scope>
    <source>
        <strain evidence="4 5">CBS 121175</strain>
    </source>
</reference>
<dbReference type="STRING" id="230819.A0A5C3KWB0"/>
<dbReference type="PANTHER" id="PTHR21660:SF1">
    <property type="entry name" value="ACYL-COENZYME A THIOESTERASE 13"/>
    <property type="match status" value="1"/>
</dbReference>
<feature type="domain" description="Thioesterase" evidence="3">
    <location>
        <begin position="100"/>
        <end position="177"/>
    </location>
</feature>
<dbReference type="Proteomes" id="UP000307440">
    <property type="component" value="Unassembled WGS sequence"/>
</dbReference>
<dbReference type="NCBIfam" id="TIGR00369">
    <property type="entry name" value="unchar_dom_1"/>
    <property type="match status" value="1"/>
</dbReference>
<dbReference type="PANTHER" id="PTHR21660">
    <property type="entry name" value="THIOESTERASE SUPERFAMILY MEMBER-RELATED"/>
    <property type="match status" value="1"/>
</dbReference>
<organism evidence="4 5">
    <name type="scientific">Coprinopsis marcescibilis</name>
    <name type="common">Agaric fungus</name>
    <name type="synonym">Psathyrella marcescibilis</name>
    <dbReference type="NCBI Taxonomy" id="230819"/>
    <lineage>
        <taxon>Eukaryota</taxon>
        <taxon>Fungi</taxon>
        <taxon>Dikarya</taxon>
        <taxon>Basidiomycota</taxon>
        <taxon>Agaricomycotina</taxon>
        <taxon>Agaricomycetes</taxon>
        <taxon>Agaricomycetidae</taxon>
        <taxon>Agaricales</taxon>
        <taxon>Agaricineae</taxon>
        <taxon>Psathyrellaceae</taxon>
        <taxon>Coprinopsis</taxon>
    </lineage>
</organism>
<dbReference type="Pfam" id="PF03061">
    <property type="entry name" value="4HBT"/>
    <property type="match status" value="1"/>
</dbReference>
<dbReference type="GO" id="GO:0047617">
    <property type="term" value="F:fatty acyl-CoA hydrolase activity"/>
    <property type="evidence" value="ECO:0007669"/>
    <property type="project" value="InterPro"/>
</dbReference>
<evidence type="ECO:0000313" key="4">
    <source>
        <dbReference type="EMBL" id="TFK24722.1"/>
    </source>
</evidence>
<sequence>MDAPQQLLSISFPPSSEPFDVSKVAGNASPEIKERISNLHKFLHTFVPAQYKDVAFFGRSIQERFVVTEVSVLEKKDEPSKLEGRVVVELDVNEEMINGGGNIHGGCSAFLVDMCSSLAISTLGLATEGTQYPTVSQAINMIYHSPAAVGDRLRLVNTSMTLGNRAQSARTEIWNVTHSRLVASGTHIKMKPSAPPKANL</sequence>
<gene>
    <name evidence="4" type="ORF">FA15DRAFT_669292</name>
</gene>
<evidence type="ECO:0000256" key="1">
    <source>
        <dbReference type="ARBA" id="ARBA00008324"/>
    </source>
</evidence>
<evidence type="ECO:0000259" key="3">
    <source>
        <dbReference type="Pfam" id="PF03061"/>
    </source>
</evidence>
<name>A0A5C3KWB0_COPMA</name>
<dbReference type="InterPro" id="IPR039298">
    <property type="entry name" value="ACOT13"/>
</dbReference>
<dbReference type="InterPro" id="IPR006683">
    <property type="entry name" value="Thioestr_dom"/>
</dbReference>
<dbReference type="InterPro" id="IPR029069">
    <property type="entry name" value="HotDog_dom_sf"/>
</dbReference>
<keyword evidence="2" id="KW-0378">Hydrolase</keyword>
<dbReference type="InterPro" id="IPR003736">
    <property type="entry name" value="PAAI_dom"/>
</dbReference>
<keyword evidence="5" id="KW-1185">Reference proteome</keyword>
<accession>A0A5C3KWB0</accession>
<dbReference type="SUPFAM" id="SSF54637">
    <property type="entry name" value="Thioesterase/thiol ester dehydrase-isomerase"/>
    <property type="match status" value="1"/>
</dbReference>
<comment type="similarity">
    <text evidence="1">Belongs to the thioesterase PaaI family.</text>
</comment>
<protein>
    <recommendedName>
        <fullName evidence="3">Thioesterase domain-containing protein</fullName>
    </recommendedName>
</protein>
<evidence type="ECO:0000313" key="5">
    <source>
        <dbReference type="Proteomes" id="UP000307440"/>
    </source>
</evidence>
<dbReference type="OrthoDB" id="2831072at2759"/>
<dbReference type="EMBL" id="ML210196">
    <property type="protein sequence ID" value="TFK24722.1"/>
    <property type="molecule type" value="Genomic_DNA"/>
</dbReference>
<dbReference type="Gene3D" id="3.10.129.10">
    <property type="entry name" value="Hotdog Thioesterase"/>
    <property type="match status" value="1"/>
</dbReference>
<proteinExistence type="inferred from homology"/>
<dbReference type="AlphaFoldDB" id="A0A5C3KWB0"/>